<dbReference type="Pfam" id="PF02661">
    <property type="entry name" value="Fic"/>
    <property type="match status" value="1"/>
</dbReference>
<protein>
    <submittedName>
        <fullName evidence="3">Fic family protein</fullName>
    </submittedName>
</protein>
<dbReference type="Gene3D" id="1.10.3290.10">
    <property type="entry name" value="Fido-like domain"/>
    <property type="match status" value="1"/>
</dbReference>
<name>A0A7C4WCU6_FERPE</name>
<proteinExistence type="predicted"/>
<dbReference type="SUPFAM" id="SSF140931">
    <property type="entry name" value="Fic-like"/>
    <property type="match status" value="1"/>
</dbReference>
<evidence type="ECO:0000313" key="2">
    <source>
        <dbReference type="EMBL" id="HGQ76753.1"/>
    </source>
</evidence>
<sequence>MSYNPRNLLSRTNWREFMLDDVVGDLPLDDITDQLLWEEAWHSCALDGVIVPREEIEQIKQIAEQRAVLSDKVIEEFLQGRLSQKELSKVLSYSFDRIKPSWAELIRYFEVASSMYALALQEDMNILQQIHLLPKIIHASLFYGIPEKNRAGEYRKPNNKKVLSKDLGITPLLVKYAPEDNIEKLMELWAEYTLFLLKKRRLTDEVMFNAAEHSHALFMSILPFEYGNGRVSRIILNILLMLASYLNAIIPSQGKDKETYLKGIEIATLILTPNLEFGPPELKILEIVYKAQRTGHLTKAIAYGLMDSYDILLTKYLSAKLIPLSEFAKQIGKKPSEVNYLLNTRKLIRKKIDGKWYVYPEIAPV</sequence>
<dbReference type="EMBL" id="DSZT01000228">
    <property type="protein sequence ID" value="HGU42671.1"/>
    <property type="molecule type" value="Genomic_DNA"/>
</dbReference>
<organism evidence="3">
    <name type="scientific">Fervidobacterium pennivorans</name>
    <dbReference type="NCBI Taxonomy" id="93466"/>
    <lineage>
        <taxon>Bacteria</taxon>
        <taxon>Thermotogati</taxon>
        <taxon>Thermotogota</taxon>
        <taxon>Thermotogae</taxon>
        <taxon>Thermotogales</taxon>
        <taxon>Fervidobacteriaceae</taxon>
        <taxon>Fervidobacterium</taxon>
    </lineage>
</organism>
<comment type="caution">
    <text evidence="3">The sequence shown here is derived from an EMBL/GenBank/DDBJ whole genome shotgun (WGS) entry which is preliminary data.</text>
</comment>
<dbReference type="EMBL" id="DTBH01000054">
    <property type="protein sequence ID" value="HGQ76753.1"/>
    <property type="molecule type" value="Genomic_DNA"/>
</dbReference>
<dbReference type="PROSITE" id="PS51459">
    <property type="entry name" value="FIDO"/>
    <property type="match status" value="1"/>
</dbReference>
<reference evidence="3" key="1">
    <citation type="journal article" date="2020" name="mSystems">
        <title>Genome- and Community-Level Interaction Insights into Carbon Utilization and Element Cycling Functions of Hydrothermarchaeota in Hydrothermal Sediment.</title>
        <authorList>
            <person name="Zhou Z."/>
            <person name="Liu Y."/>
            <person name="Xu W."/>
            <person name="Pan J."/>
            <person name="Luo Z.H."/>
            <person name="Li M."/>
        </authorList>
    </citation>
    <scope>NUCLEOTIDE SEQUENCE [LARGE SCALE GENOMIC DNA]</scope>
    <source>
        <strain evidence="3">SpSt-604</strain>
        <strain evidence="2">SpSt-640</strain>
    </source>
</reference>
<evidence type="ECO:0000313" key="3">
    <source>
        <dbReference type="EMBL" id="HGU42671.1"/>
    </source>
</evidence>
<accession>A0A7C4WCU6</accession>
<gene>
    <name evidence="3" type="ORF">ENT72_07145</name>
    <name evidence="2" type="ORF">ENU12_02270</name>
</gene>
<dbReference type="InterPro" id="IPR003812">
    <property type="entry name" value="Fido"/>
</dbReference>
<dbReference type="AlphaFoldDB" id="A0A7C4WCU6"/>
<dbReference type="InterPro" id="IPR036597">
    <property type="entry name" value="Fido-like_dom_sf"/>
</dbReference>
<feature type="domain" description="Fido" evidence="1">
    <location>
        <begin position="129"/>
        <end position="290"/>
    </location>
</feature>
<evidence type="ECO:0000259" key="1">
    <source>
        <dbReference type="PROSITE" id="PS51459"/>
    </source>
</evidence>